<sequence length="49" mass="5159">MEPVSALIALAFIVIVGYVIYRSYAERSKSTPPGPGGVSNTPPSRKSPP</sequence>
<proteinExistence type="predicted"/>
<gene>
    <name evidence="4" type="ORF">UFOVP228_88</name>
    <name evidence="3" type="ORF">UFOVP47_14</name>
</gene>
<accession>A0A6J5T9H3</accession>
<feature type="compositionally biased region" description="Polar residues" evidence="1">
    <location>
        <begin position="38"/>
        <end position="49"/>
    </location>
</feature>
<evidence type="ECO:0000313" key="4">
    <source>
        <dbReference type="EMBL" id="CAB5219561.1"/>
    </source>
</evidence>
<organism evidence="3">
    <name type="scientific">uncultured Caudovirales phage</name>
    <dbReference type="NCBI Taxonomy" id="2100421"/>
    <lineage>
        <taxon>Viruses</taxon>
        <taxon>Duplodnaviria</taxon>
        <taxon>Heunggongvirae</taxon>
        <taxon>Uroviricota</taxon>
        <taxon>Caudoviricetes</taxon>
        <taxon>Peduoviridae</taxon>
        <taxon>Maltschvirus</taxon>
        <taxon>Maltschvirus maltsch</taxon>
    </lineage>
</organism>
<dbReference type="EMBL" id="LR798273">
    <property type="protein sequence ID" value="CAB5219561.1"/>
    <property type="molecule type" value="Genomic_DNA"/>
</dbReference>
<keyword evidence="2" id="KW-0812">Transmembrane</keyword>
<evidence type="ECO:0000256" key="2">
    <source>
        <dbReference type="SAM" id="Phobius"/>
    </source>
</evidence>
<protein>
    <submittedName>
        <fullName evidence="3">Uncharacterized protein</fullName>
    </submittedName>
</protein>
<keyword evidence="2" id="KW-1133">Transmembrane helix</keyword>
<evidence type="ECO:0000313" key="3">
    <source>
        <dbReference type="EMBL" id="CAB4240810.1"/>
    </source>
</evidence>
<dbReference type="EMBL" id="LR797820">
    <property type="protein sequence ID" value="CAB4240810.1"/>
    <property type="molecule type" value="Genomic_DNA"/>
</dbReference>
<name>A0A6J5T9H3_9CAUD</name>
<feature type="transmembrane region" description="Helical" evidence="2">
    <location>
        <begin position="6"/>
        <end position="24"/>
    </location>
</feature>
<feature type="region of interest" description="Disordered" evidence="1">
    <location>
        <begin position="27"/>
        <end position="49"/>
    </location>
</feature>
<evidence type="ECO:0000256" key="1">
    <source>
        <dbReference type="SAM" id="MobiDB-lite"/>
    </source>
</evidence>
<keyword evidence="2" id="KW-0472">Membrane</keyword>
<reference evidence="3" key="1">
    <citation type="submission" date="2020-05" db="EMBL/GenBank/DDBJ databases">
        <authorList>
            <person name="Chiriac C."/>
            <person name="Salcher M."/>
            <person name="Ghai R."/>
            <person name="Kavagutti S V."/>
        </authorList>
    </citation>
    <scope>NUCLEOTIDE SEQUENCE</scope>
</reference>